<dbReference type="EMBL" id="JBAHYK010002231">
    <property type="protein sequence ID" value="KAL0565515.1"/>
    <property type="molecule type" value="Genomic_DNA"/>
</dbReference>
<accession>A0ABR3ERH2</accession>
<evidence type="ECO:0000313" key="1">
    <source>
        <dbReference type="EMBL" id="KAL0565515.1"/>
    </source>
</evidence>
<gene>
    <name evidence="1" type="ORF">V5O48_016513</name>
</gene>
<keyword evidence="2" id="KW-1185">Reference proteome</keyword>
<sequence>MPIVSPVDPAANSSDLESELNALKLTSLPDNPDVPATTVITLFTEAPVRHIAFSRRQLEERLRTVPL</sequence>
<dbReference type="Proteomes" id="UP001465976">
    <property type="component" value="Unassembled WGS sequence"/>
</dbReference>
<feature type="non-terminal residue" evidence="1">
    <location>
        <position position="67"/>
    </location>
</feature>
<comment type="caution">
    <text evidence="1">The sequence shown here is derived from an EMBL/GenBank/DDBJ whole genome shotgun (WGS) entry which is preliminary data.</text>
</comment>
<protein>
    <submittedName>
        <fullName evidence="1">Uncharacterized protein</fullName>
    </submittedName>
</protein>
<evidence type="ECO:0000313" key="2">
    <source>
        <dbReference type="Proteomes" id="UP001465976"/>
    </source>
</evidence>
<name>A0ABR3ERH2_9AGAR</name>
<organism evidence="1 2">
    <name type="scientific">Marasmius crinis-equi</name>
    <dbReference type="NCBI Taxonomy" id="585013"/>
    <lineage>
        <taxon>Eukaryota</taxon>
        <taxon>Fungi</taxon>
        <taxon>Dikarya</taxon>
        <taxon>Basidiomycota</taxon>
        <taxon>Agaricomycotina</taxon>
        <taxon>Agaricomycetes</taxon>
        <taxon>Agaricomycetidae</taxon>
        <taxon>Agaricales</taxon>
        <taxon>Marasmiineae</taxon>
        <taxon>Marasmiaceae</taxon>
        <taxon>Marasmius</taxon>
    </lineage>
</organism>
<reference evidence="1 2" key="1">
    <citation type="submission" date="2024-02" db="EMBL/GenBank/DDBJ databases">
        <title>A draft genome for the cacao thread blight pathogen Marasmius crinis-equi.</title>
        <authorList>
            <person name="Cohen S.P."/>
            <person name="Baruah I.K."/>
            <person name="Amoako-Attah I."/>
            <person name="Bukari Y."/>
            <person name="Meinhardt L.W."/>
            <person name="Bailey B.A."/>
        </authorList>
    </citation>
    <scope>NUCLEOTIDE SEQUENCE [LARGE SCALE GENOMIC DNA]</scope>
    <source>
        <strain evidence="1 2">GH-76</strain>
    </source>
</reference>
<proteinExistence type="predicted"/>